<reference evidence="1" key="1">
    <citation type="submission" date="2016-10" db="EMBL/GenBank/DDBJ databases">
        <authorList>
            <person name="Wang S."/>
            <person name="Zhu B."/>
        </authorList>
    </citation>
    <scope>NUCLEOTIDE SEQUENCE</scope>
    <source>
        <strain evidence="1">JCM 8580</strain>
    </source>
</reference>
<dbReference type="EMBL" id="MKXD01000002">
    <property type="protein sequence ID" value="OLR21040.1"/>
    <property type="molecule type" value="Genomic_DNA"/>
</dbReference>
<dbReference type="Proteomes" id="UP000187000">
    <property type="component" value="Unassembled WGS sequence"/>
</dbReference>
<gene>
    <name evidence="1" type="ORF">BH713_10480</name>
</gene>
<proteinExistence type="predicted"/>
<organism evidence="1 2">
    <name type="scientific">Enterobacter kobei</name>
    <dbReference type="NCBI Taxonomy" id="208224"/>
    <lineage>
        <taxon>Bacteria</taxon>
        <taxon>Pseudomonadati</taxon>
        <taxon>Pseudomonadota</taxon>
        <taxon>Gammaproteobacteria</taxon>
        <taxon>Enterobacterales</taxon>
        <taxon>Enterobacteriaceae</taxon>
        <taxon>Enterobacter</taxon>
        <taxon>Enterobacter cloacae complex</taxon>
    </lineage>
</organism>
<comment type="caution">
    <text evidence="1">The sequence shown here is derived from an EMBL/GenBank/DDBJ whole genome shotgun (WGS) entry which is preliminary data.</text>
</comment>
<evidence type="ECO:0000313" key="1">
    <source>
        <dbReference type="EMBL" id="OLR21040.1"/>
    </source>
</evidence>
<sequence>MNKSKGLISILAGVVLIIGCHDRRAAVMTPFGEGVNDWGKKLPYDHWQFNFFYPENLPAAVTMAFIEDGNVSETVYRQLDAARPSRNSKGSWSRTVGAFTANSNTGTALPVHMFICWDSVIDKKAYETEIWFGEETWMQMTTAYPDPYKPGIIYYRNNLIIGLAPGGTVRVWLENNGEKVMLQRSVRLITVSGDKMLRCKGITQHPNGYVYYGKIPEFLKGKSYPYGEW</sequence>
<keyword evidence="2" id="KW-1185">Reference proteome</keyword>
<accession>A0ACC8SBZ5</accession>
<name>A0ACC8SBZ5_9ENTR</name>
<evidence type="ECO:0000313" key="2">
    <source>
        <dbReference type="Proteomes" id="UP000187000"/>
    </source>
</evidence>
<protein>
    <submittedName>
        <fullName evidence="1">Type VI secretion protein</fullName>
    </submittedName>
</protein>